<proteinExistence type="predicted"/>
<evidence type="ECO:0000256" key="1">
    <source>
        <dbReference type="SAM" id="Phobius"/>
    </source>
</evidence>
<keyword evidence="1" id="KW-1133">Transmembrane helix</keyword>
<reference evidence="2" key="1">
    <citation type="journal article" date="2020" name="Nature">
        <title>Giant virus diversity and host interactions through global metagenomics.</title>
        <authorList>
            <person name="Schulz F."/>
            <person name="Roux S."/>
            <person name="Paez-Espino D."/>
            <person name="Jungbluth S."/>
            <person name="Walsh D.A."/>
            <person name="Denef V.J."/>
            <person name="McMahon K.D."/>
            <person name="Konstantinidis K.T."/>
            <person name="Eloe-Fadrosh E.A."/>
            <person name="Kyrpides N.C."/>
            <person name="Woyke T."/>
        </authorList>
    </citation>
    <scope>NUCLEOTIDE SEQUENCE</scope>
    <source>
        <strain evidence="2">GVMAG-M-3300018428-16</strain>
    </source>
</reference>
<dbReference type="EMBL" id="MN739233">
    <property type="protein sequence ID" value="QHS94774.1"/>
    <property type="molecule type" value="Genomic_DNA"/>
</dbReference>
<evidence type="ECO:0000313" key="2">
    <source>
        <dbReference type="EMBL" id="QHS94774.1"/>
    </source>
</evidence>
<organism evidence="2">
    <name type="scientific">viral metagenome</name>
    <dbReference type="NCBI Taxonomy" id="1070528"/>
    <lineage>
        <taxon>unclassified sequences</taxon>
        <taxon>metagenomes</taxon>
        <taxon>organismal metagenomes</taxon>
    </lineage>
</organism>
<accession>A0A6C0BT27</accession>
<keyword evidence="1" id="KW-0812">Transmembrane</keyword>
<feature type="transmembrane region" description="Helical" evidence="1">
    <location>
        <begin position="12"/>
        <end position="37"/>
    </location>
</feature>
<dbReference type="AlphaFoldDB" id="A0A6C0BT27"/>
<protein>
    <submittedName>
        <fullName evidence="2">Uncharacterized protein</fullName>
    </submittedName>
</protein>
<sequence length="59" mass="7226">MDYLKRIFDNRIFYEIFQIILLILVIALIGHFMLLYFKENLPLPKIKELEDRVSLREKV</sequence>
<keyword evidence="1" id="KW-0472">Membrane</keyword>
<name>A0A6C0BT27_9ZZZZ</name>